<dbReference type="AlphaFoldDB" id="A0A5E4UPU1"/>
<dbReference type="Proteomes" id="UP000366819">
    <property type="component" value="Unassembled WGS sequence"/>
</dbReference>
<proteinExistence type="predicted"/>
<evidence type="ECO:0000313" key="2">
    <source>
        <dbReference type="Proteomes" id="UP000366819"/>
    </source>
</evidence>
<dbReference type="InterPro" id="IPR036926">
    <property type="entry name" value="Thymidate_synth/dCMP_Mease_sf"/>
</dbReference>
<dbReference type="RefSeq" id="WP_150575725.1">
    <property type="nucleotide sequence ID" value="NZ_CABPSN010000002.1"/>
</dbReference>
<accession>A0A5E4UPU1</accession>
<name>A0A5E4UPU1_9BURK</name>
<reference evidence="1 2" key="1">
    <citation type="submission" date="2019-08" db="EMBL/GenBank/DDBJ databases">
        <authorList>
            <person name="Peeters C."/>
        </authorList>
    </citation>
    <scope>NUCLEOTIDE SEQUENCE [LARGE SCALE GENOMIC DNA]</scope>
    <source>
        <strain evidence="1 2">LMG 31011</strain>
    </source>
</reference>
<dbReference type="EMBL" id="CABPSN010000002">
    <property type="protein sequence ID" value="VVE01039.1"/>
    <property type="molecule type" value="Genomic_DNA"/>
</dbReference>
<dbReference type="SUPFAM" id="SSF55831">
    <property type="entry name" value="Thymidylate synthase/dCMP hydroxymethylase"/>
    <property type="match status" value="1"/>
</dbReference>
<evidence type="ECO:0000313" key="1">
    <source>
        <dbReference type="EMBL" id="VVE01039.1"/>
    </source>
</evidence>
<dbReference type="OrthoDB" id="2111297at2"/>
<protein>
    <recommendedName>
        <fullName evidence="3">Thymidylate synthase</fullName>
    </recommendedName>
</protein>
<organism evidence="1 2">
    <name type="scientific">Pandoraea aquatica</name>
    <dbReference type="NCBI Taxonomy" id="2508290"/>
    <lineage>
        <taxon>Bacteria</taxon>
        <taxon>Pseudomonadati</taxon>
        <taxon>Pseudomonadota</taxon>
        <taxon>Betaproteobacteria</taxon>
        <taxon>Burkholderiales</taxon>
        <taxon>Burkholderiaceae</taxon>
        <taxon>Pandoraea</taxon>
    </lineage>
</organism>
<gene>
    <name evidence="1" type="ORF">PAQ31011_02143</name>
</gene>
<evidence type="ECO:0008006" key="3">
    <source>
        <dbReference type="Google" id="ProtNLM"/>
    </source>
</evidence>
<sequence length="256" mass="28934">MTKPLVKSAQTISQAWAEVFLATMEKGGSPRHPVIVTIDGLEDNHNVEIPSIRERLDAELLAFKQSTCLTVANTIFPMSLWNPEAEDNAATLYSRYERAWPGIKKCPTNKYGVYFRRMTSYQPKDSKTFTNQLESVIASYKQGNHRKSALQLSIFDPTRDHTNQRQKGFPCLQQVSFTPLKGDRLSVTGFYATQYQFEKAYGNYLGLYWLGKFVASQLDMSLSQVICSAAVLSRGSKKVNQLNSLAIDIKNLLMKQ</sequence>
<keyword evidence="2" id="KW-1185">Reference proteome</keyword>